<proteinExistence type="predicted"/>
<feature type="non-terminal residue" evidence="4">
    <location>
        <position position="1"/>
    </location>
</feature>
<name>A0A5J9UR00_9POAL</name>
<keyword evidence="5" id="KW-1185">Reference proteome</keyword>
<evidence type="ECO:0000256" key="3">
    <source>
        <dbReference type="PROSITE-ProRule" id="PRU00023"/>
    </source>
</evidence>
<gene>
    <name evidence="4" type="ORF">EJB05_28719</name>
</gene>
<evidence type="ECO:0000313" key="5">
    <source>
        <dbReference type="Proteomes" id="UP000324897"/>
    </source>
</evidence>
<accession>A0A5J9UR00</accession>
<dbReference type="InterPro" id="IPR002110">
    <property type="entry name" value="Ankyrin_rpt"/>
</dbReference>
<feature type="repeat" description="ANK" evidence="3">
    <location>
        <begin position="213"/>
        <end position="235"/>
    </location>
</feature>
<feature type="repeat" description="ANK" evidence="3">
    <location>
        <begin position="288"/>
        <end position="312"/>
    </location>
</feature>
<dbReference type="SMART" id="SM00248">
    <property type="entry name" value="ANK"/>
    <property type="match status" value="5"/>
</dbReference>
<protein>
    <submittedName>
        <fullName evidence="4">Uncharacterized protein</fullName>
    </submittedName>
</protein>
<keyword evidence="2 3" id="KW-0040">ANK repeat</keyword>
<dbReference type="SUPFAM" id="SSF48403">
    <property type="entry name" value="Ankyrin repeat"/>
    <property type="match status" value="1"/>
</dbReference>
<dbReference type="AlphaFoldDB" id="A0A5J9UR00"/>
<dbReference type="PANTHER" id="PTHR24186:SF41">
    <property type="entry name" value="PGG DOMAIN-CONTAINING PROTEIN"/>
    <property type="match status" value="1"/>
</dbReference>
<dbReference type="Pfam" id="PF12796">
    <property type="entry name" value="Ank_2"/>
    <property type="match status" value="2"/>
</dbReference>
<dbReference type="EMBL" id="RWGY01000013">
    <property type="protein sequence ID" value="TVU26183.1"/>
    <property type="molecule type" value="Genomic_DNA"/>
</dbReference>
<dbReference type="OrthoDB" id="691409at2759"/>
<dbReference type="Pfam" id="PF00023">
    <property type="entry name" value="Ank"/>
    <property type="match status" value="2"/>
</dbReference>
<dbReference type="Gene3D" id="1.25.40.20">
    <property type="entry name" value="Ankyrin repeat-containing domain"/>
    <property type="match status" value="2"/>
</dbReference>
<feature type="repeat" description="ANK" evidence="3">
    <location>
        <begin position="75"/>
        <end position="95"/>
    </location>
</feature>
<dbReference type="GO" id="GO:0005886">
    <property type="term" value="C:plasma membrane"/>
    <property type="evidence" value="ECO:0007669"/>
    <property type="project" value="TreeGrafter"/>
</dbReference>
<evidence type="ECO:0000313" key="4">
    <source>
        <dbReference type="EMBL" id="TVU26183.1"/>
    </source>
</evidence>
<reference evidence="4 5" key="1">
    <citation type="journal article" date="2019" name="Sci. Rep.">
        <title>A high-quality genome of Eragrostis curvula grass provides insights into Poaceae evolution and supports new strategies to enhance forage quality.</title>
        <authorList>
            <person name="Carballo J."/>
            <person name="Santos B.A.C.M."/>
            <person name="Zappacosta D."/>
            <person name="Garbus I."/>
            <person name="Selva J.P."/>
            <person name="Gallo C.A."/>
            <person name="Diaz A."/>
            <person name="Albertini E."/>
            <person name="Caccamo M."/>
            <person name="Echenique V."/>
        </authorList>
    </citation>
    <scope>NUCLEOTIDE SEQUENCE [LARGE SCALE GENOMIC DNA]</scope>
    <source>
        <strain evidence="5">cv. Victoria</strain>
        <tissue evidence="4">Leaf</tissue>
    </source>
</reference>
<keyword evidence="1" id="KW-0677">Repeat</keyword>
<evidence type="ECO:0000256" key="2">
    <source>
        <dbReference type="ARBA" id="ARBA00023043"/>
    </source>
</evidence>
<sequence length="350" mass="38120">MDLAAATMDPVSFVLQFAVAAKRDGWCGLSELRARLAVEEQGESRCGGARRGGGVWDECWWAWHGLCTILEVSPEGNTVLHVAAEHGHDELIRELYFRFREKGKGLVSRRNSAMDTPLHCAARAGSHKAVKGGGCSSLRRSCGSHRAEQRRRVTAVLGDMVELLLKWRPTLAVQVDCSGSTPLHFAASDGDLSIVRAILRGAPSRTVYQKDSGGLSALHVAALMGHHRVVKELLDSCPDAAELRDDGGRTFLHAAAREKRSSVVSLAVKNPVFRKPVLRGLLNAQDMDGNTPLHLAVAAGVPRVVETLLRKGRVRVDILNDAGHTAFDLVAESTSYFTMVRPSIKEYKCF</sequence>
<dbReference type="PROSITE" id="PS50297">
    <property type="entry name" value="ANK_REP_REGION"/>
    <property type="match status" value="4"/>
</dbReference>
<dbReference type="PROSITE" id="PS50088">
    <property type="entry name" value="ANK_REPEAT"/>
    <property type="match status" value="4"/>
</dbReference>
<dbReference type="InterPro" id="IPR036770">
    <property type="entry name" value="Ankyrin_rpt-contain_sf"/>
</dbReference>
<comment type="caution">
    <text evidence="4">The sequence shown here is derived from an EMBL/GenBank/DDBJ whole genome shotgun (WGS) entry which is preliminary data.</text>
</comment>
<evidence type="ECO:0000256" key="1">
    <source>
        <dbReference type="ARBA" id="ARBA00022737"/>
    </source>
</evidence>
<dbReference type="Proteomes" id="UP000324897">
    <property type="component" value="Chromosome 2"/>
</dbReference>
<organism evidence="4 5">
    <name type="scientific">Eragrostis curvula</name>
    <name type="common">weeping love grass</name>
    <dbReference type="NCBI Taxonomy" id="38414"/>
    <lineage>
        <taxon>Eukaryota</taxon>
        <taxon>Viridiplantae</taxon>
        <taxon>Streptophyta</taxon>
        <taxon>Embryophyta</taxon>
        <taxon>Tracheophyta</taxon>
        <taxon>Spermatophyta</taxon>
        <taxon>Magnoliopsida</taxon>
        <taxon>Liliopsida</taxon>
        <taxon>Poales</taxon>
        <taxon>Poaceae</taxon>
        <taxon>PACMAD clade</taxon>
        <taxon>Chloridoideae</taxon>
        <taxon>Eragrostideae</taxon>
        <taxon>Eragrostidinae</taxon>
        <taxon>Eragrostis</taxon>
    </lineage>
</organism>
<feature type="repeat" description="ANK" evidence="3">
    <location>
        <begin position="178"/>
        <end position="210"/>
    </location>
</feature>
<dbReference type="PANTHER" id="PTHR24186">
    <property type="entry name" value="PROTEIN PHOSPHATASE 1 REGULATORY SUBUNIT"/>
    <property type="match status" value="1"/>
</dbReference>
<dbReference type="Gramene" id="TVU26183">
    <property type="protein sequence ID" value="TVU26183"/>
    <property type="gene ID" value="EJB05_28719"/>
</dbReference>